<dbReference type="EMBL" id="AGNL01021333">
    <property type="protein sequence ID" value="EJK60250.1"/>
    <property type="molecule type" value="Genomic_DNA"/>
</dbReference>
<keyword evidence="3" id="KW-1185">Reference proteome</keyword>
<organism evidence="2 3">
    <name type="scientific">Thalassiosira oceanica</name>
    <name type="common">Marine diatom</name>
    <dbReference type="NCBI Taxonomy" id="159749"/>
    <lineage>
        <taxon>Eukaryota</taxon>
        <taxon>Sar</taxon>
        <taxon>Stramenopiles</taxon>
        <taxon>Ochrophyta</taxon>
        <taxon>Bacillariophyta</taxon>
        <taxon>Coscinodiscophyceae</taxon>
        <taxon>Thalassiosirophycidae</taxon>
        <taxon>Thalassiosirales</taxon>
        <taxon>Thalassiosiraceae</taxon>
        <taxon>Thalassiosira</taxon>
    </lineage>
</organism>
<comment type="caution">
    <text evidence="2">The sequence shown here is derived from an EMBL/GenBank/DDBJ whole genome shotgun (WGS) entry which is preliminary data.</text>
</comment>
<evidence type="ECO:0000313" key="2">
    <source>
        <dbReference type="EMBL" id="EJK60250.1"/>
    </source>
</evidence>
<evidence type="ECO:0000313" key="3">
    <source>
        <dbReference type="Proteomes" id="UP000266841"/>
    </source>
</evidence>
<accession>K0S4T7</accession>
<gene>
    <name evidence="2" type="ORF">THAOC_19428</name>
</gene>
<proteinExistence type="predicted"/>
<protein>
    <submittedName>
        <fullName evidence="2">Uncharacterized protein</fullName>
    </submittedName>
</protein>
<name>K0S4T7_THAOC</name>
<feature type="non-terminal residue" evidence="2">
    <location>
        <position position="1"/>
    </location>
</feature>
<dbReference type="Proteomes" id="UP000266841">
    <property type="component" value="Unassembled WGS sequence"/>
</dbReference>
<feature type="region of interest" description="Disordered" evidence="1">
    <location>
        <begin position="1"/>
        <end position="21"/>
    </location>
</feature>
<evidence type="ECO:0000256" key="1">
    <source>
        <dbReference type="SAM" id="MobiDB-lite"/>
    </source>
</evidence>
<reference evidence="2 3" key="1">
    <citation type="journal article" date="2012" name="Genome Biol.">
        <title>Genome and low-iron response of an oceanic diatom adapted to chronic iron limitation.</title>
        <authorList>
            <person name="Lommer M."/>
            <person name="Specht M."/>
            <person name="Roy A.S."/>
            <person name="Kraemer L."/>
            <person name="Andreson R."/>
            <person name="Gutowska M.A."/>
            <person name="Wolf J."/>
            <person name="Bergner S.V."/>
            <person name="Schilhabel M.B."/>
            <person name="Klostermeier U.C."/>
            <person name="Beiko R.G."/>
            <person name="Rosenstiel P."/>
            <person name="Hippler M."/>
            <person name="Laroche J."/>
        </authorList>
    </citation>
    <scope>NUCLEOTIDE SEQUENCE [LARGE SCALE GENOMIC DNA]</scope>
    <source>
        <strain evidence="2 3">CCMP1005</strain>
    </source>
</reference>
<dbReference type="AlphaFoldDB" id="K0S4T7"/>
<sequence>PATSLRLADRPTKPLQQNARGDHLRCEPKCLDAKLLIGDHLSDSSLYRWELPIDASFVLSLTRAVCPTDITLYY</sequence>